<organism evidence="1 2">
    <name type="scientific">Natrinema zhouii</name>
    <dbReference type="NCBI Taxonomy" id="1710539"/>
    <lineage>
        <taxon>Archaea</taxon>
        <taxon>Methanobacteriati</taxon>
        <taxon>Methanobacteriota</taxon>
        <taxon>Stenosarchaea group</taxon>
        <taxon>Halobacteria</taxon>
        <taxon>Halobacteriales</taxon>
        <taxon>Natrialbaceae</taxon>
        <taxon>Natrinema</taxon>
    </lineage>
</organism>
<dbReference type="AlphaFoldDB" id="A0A7D6GRK4"/>
<dbReference type="Proteomes" id="UP000510869">
    <property type="component" value="Chromosome"/>
</dbReference>
<evidence type="ECO:0000313" key="1">
    <source>
        <dbReference type="EMBL" id="QLK26063.1"/>
    </source>
</evidence>
<protein>
    <submittedName>
        <fullName evidence="1">Uncharacterized protein</fullName>
    </submittedName>
</protein>
<dbReference type="GeneID" id="56141547"/>
<evidence type="ECO:0000313" key="2">
    <source>
        <dbReference type="Proteomes" id="UP000510869"/>
    </source>
</evidence>
<gene>
    <name evidence="1" type="ORF">HYG81_00040</name>
</gene>
<dbReference type="KEGG" id="nay:HYG81_00040"/>
<sequence>MPAGGFVLNRIVVRPFEPTRPLERPEKGRDFAGTELDVDALEVDKQVADEFSLRW</sequence>
<accession>A0A7D6GRK4</accession>
<name>A0A7D6GRK4_9EURY</name>
<reference evidence="1 2" key="1">
    <citation type="submission" date="2020-07" db="EMBL/GenBank/DDBJ databases">
        <title>Natrinema (YPL30) sp. nov. and Haloterrigena xxxxxx (YPL8) sp. nov., isolated from a salt mine.</title>
        <authorList>
            <person name="Cui H."/>
        </authorList>
    </citation>
    <scope>NUCLEOTIDE SEQUENCE [LARGE SCALE GENOMIC DNA]</scope>
    <source>
        <strain evidence="1 2">YPL13</strain>
    </source>
</reference>
<proteinExistence type="predicted"/>
<dbReference type="EMBL" id="CP059154">
    <property type="protein sequence ID" value="QLK26063.1"/>
    <property type="molecule type" value="Genomic_DNA"/>
</dbReference>
<dbReference type="RefSeq" id="WP_180841243.1">
    <property type="nucleotide sequence ID" value="NZ_CP059154.1"/>
</dbReference>
<keyword evidence="2" id="KW-1185">Reference proteome</keyword>